<evidence type="ECO:0000256" key="5">
    <source>
        <dbReference type="ARBA" id="ARBA00023077"/>
    </source>
</evidence>
<evidence type="ECO:0000259" key="12">
    <source>
        <dbReference type="Pfam" id="PF07715"/>
    </source>
</evidence>
<evidence type="ECO:0000259" key="11">
    <source>
        <dbReference type="Pfam" id="PF00593"/>
    </source>
</evidence>
<dbReference type="GO" id="GO:0009279">
    <property type="term" value="C:cell outer membrane"/>
    <property type="evidence" value="ECO:0007669"/>
    <property type="project" value="UniProtKB-SubCell"/>
</dbReference>
<keyword evidence="4 8" id="KW-0812">Transmembrane</keyword>
<keyword evidence="5 9" id="KW-0798">TonB box</keyword>
<dbReference type="Pfam" id="PF00593">
    <property type="entry name" value="TonB_dep_Rec_b-barrel"/>
    <property type="match status" value="1"/>
</dbReference>
<dbReference type="Gene3D" id="2.170.130.10">
    <property type="entry name" value="TonB-dependent receptor, plug domain"/>
    <property type="match status" value="1"/>
</dbReference>
<evidence type="ECO:0000256" key="6">
    <source>
        <dbReference type="ARBA" id="ARBA00023136"/>
    </source>
</evidence>
<evidence type="ECO:0000256" key="1">
    <source>
        <dbReference type="ARBA" id="ARBA00004571"/>
    </source>
</evidence>
<evidence type="ECO:0000256" key="9">
    <source>
        <dbReference type="RuleBase" id="RU003357"/>
    </source>
</evidence>
<proteinExistence type="inferred from homology"/>
<dbReference type="InterPro" id="IPR036942">
    <property type="entry name" value="Beta-barrel_TonB_sf"/>
</dbReference>
<dbReference type="OrthoDB" id="7394476at2"/>
<evidence type="ECO:0000256" key="10">
    <source>
        <dbReference type="SAM" id="SignalP"/>
    </source>
</evidence>
<name>A0A1I5PCT2_9SPHN</name>
<sequence length="1066" mass="114608">MNFTMKHALRASTTLACYTFAVLAAPSAAQAQDSADECIVDASGECEETQDTEETAIVVTGSRIALPVNLTSPVPVTSVTYADLSSGNVSLGDTLNQLPQLRATFSQANSTRFIGTAGINALDLRGLGTARTLTLVNGRRQITATPGVERVDTNSIPSDLIERVDIVTGGNSAVYGSDAVAGVVNFVLDDDFEGIRVRGQAGISDRGDRESYFTSITAGQNFGDGRGNISFAGEYARQDTLYFTDRDGQTGAYSGRNQFNATEFTGQIVNPTIGVRPAEPATGNGIPDTSFLNGVRNNNISEGGLFTASCPTSAAAGETTAQFNARRAAACSGLANPNSSNGLAQFGRTFVFQPDGSLIANPCTTDLRPLGSSNCVGGLGSTLRLTGMLSPGLERYSATLLAHFEISPAFDPFIEARYVNVTANQEGQPTFFNNTFRLDNPFLTTQALATLRSVLPSSATTFAAQRFNVDFGGRGEDHERETYSIVAGIRGEFNGDWRYEIAANYGKLETYYETAGNLLRAQYANAIDAVRNSAGQIVCRINADASTTNDDPACVPVNLFGDGAPSQAALDYFLYTSSREQEATLLDFTGYVAGDLSQLFELPAGPISFVLGGEYREQTAFAAYDQATKDGLTFLNAISDFDPPKLKVTEVFGEINVPLLADMPFVRELSFGAAGRFSDYNVGETGGVFAWNANAIYAPIDDIKFRAGYARAVRAPTQSDLFSAATQTFINGFTDPCSQTRINENPNRAANCAAAGVPTTQTFTVGGVTTTEPFTNIPASGISANNGGNPNLAEERSKSWTVGAIFEPRFLPGFSLTADYYDITIDNVIFSLGGQQVINQCYDNPSGIDNQYCAAVFRNANGTLQGQSNVIHAGTTVSLTPTGPSALIAPFNFAKQETSGVDMDMSYRSNLGGELELSLRGLLSYVIKRNNYTDVTDVDFYDRQKSELGDPAWQGQLSANLSNDDVNFGYRMRYIGRQTVSANYETMFSVQDRDPLNPDALPSAWYPDVTYHDFRIDFEPMDQGKLYLGVDNVFDKLPPYDLLGTEAGNPFTPVGRFFYVGIEKKL</sequence>
<keyword evidence="7 8" id="KW-0998">Cell outer membrane</keyword>
<accession>A0A1I5PCT2</accession>
<dbReference type="Gene3D" id="2.40.170.20">
    <property type="entry name" value="TonB-dependent receptor, beta-barrel domain"/>
    <property type="match status" value="1"/>
</dbReference>
<dbReference type="SUPFAM" id="SSF56935">
    <property type="entry name" value="Porins"/>
    <property type="match status" value="1"/>
</dbReference>
<keyword evidence="13" id="KW-0675">Receptor</keyword>
<keyword evidence="2 8" id="KW-0813">Transport</keyword>
<reference evidence="14" key="1">
    <citation type="submission" date="2016-10" db="EMBL/GenBank/DDBJ databases">
        <authorList>
            <person name="Varghese N."/>
            <person name="Submissions S."/>
        </authorList>
    </citation>
    <scope>NUCLEOTIDE SEQUENCE [LARGE SCALE GENOMIC DNA]</scope>
    <source>
        <strain evidence="14">CGMCC 1.7715</strain>
    </source>
</reference>
<dbReference type="Proteomes" id="UP000199331">
    <property type="component" value="Unassembled WGS sequence"/>
</dbReference>
<feature type="chain" id="PRO_5011493508" evidence="10">
    <location>
        <begin position="32"/>
        <end position="1066"/>
    </location>
</feature>
<dbReference type="InterPro" id="IPR012910">
    <property type="entry name" value="Plug_dom"/>
</dbReference>
<dbReference type="RefSeq" id="WP_090481701.1">
    <property type="nucleotide sequence ID" value="NZ_FOWZ01000004.1"/>
</dbReference>
<dbReference type="Pfam" id="PF07715">
    <property type="entry name" value="Plug"/>
    <property type="match status" value="1"/>
</dbReference>
<keyword evidence="10" id="KW-0732">Signal</keyword>
<evidence type="ECO:0000313" key="14">
    <source>
        <dbReference type="Proteomes" id="UP000199331"/>
    </source>
</evidence>
<gene>
    <name evidence="13" type="ORF">SAMN04488060_2284</name>
</gene>
<feature type="signal peptide" evidence="10">
    <location>
        <begin position="1"/>
        <end position="31"/>
    </location>
</feature>
<evidence type="ECO:0000256" key="3">
    <source>
        <dbReference type="ARBA" id="ARBA00022452"/>
    </source>
</evidence>
<dbReference type="AlphaFoldDB" id="A0A1I5PCT2"/>
<dbReference type="EMBL" id="FOWZ01000004">
    <property type="protein sequence ID" value="SFP31321.1"/>
    <property type="molecule type" value="Genomic_DNA"/>
</dbReference>
<evidence type="ECO:0000256" key="2">
    <source>
        <dbReference type="ARBA" id="ARBA00022448"/>
    </source>
</evidence>
<keyword evidence="3 8" id="KW-1134">Transmembrane beta strand</keyword>
<dbReference type="PROSITE" id="PS52016">
    <property type="entry name" value="TONB_DEPENDENT_REC_3"/>
    <property type="match status" value="1"/>
</dbReference>
<comment type="subcellular location">
    <subcellularLocation>
        <location evidence="1 8">Cell outer membrane</location>
        <topology evidence="1 8">Multi-pass membrane protein</topology>
    </subcellularLocation>
</comment>
<dbReference type="STRING" id="604088.SAMN04488060_2284"/>
<dbReference type="InterPro" id="IPR037066">
    <property type="entry name" value="Plug_dom_sf"/>
</dbReference>
<evidence type="ECO:0000256" key="8">
    <source>
        <dbReference type="PROSITE-ProRule" id="PRU01360"/>
    </source>
</evidence>
<dbReference type="PANTHER" id="PTHR47234:SF2">
    <property type="entry name" value="TONB-DEPENDENT RECEPTOR"/>
    <property type="match status" value="1"/>
</dbReference>
<organism evidence="13 14">
    <name type="scientific">Qipengyuania nanhaisediminis</name>
    <dbReference type="NCBI Taxonomy" id="604088"/>
    <lineage>
        <taxon>Bacteria</taxon>
        <taxon>Pseudomonadati</taxon>
        <taxon>Pseudomonadota</taxon>
        <taxon>Alphaproteobacteria</taxon>
        <taxon>Sphingomonadales</taxon>
        <taxon>Erythrobacteraceae</taxon>
        <taxon>Qipengyuania</taxon>
    </lineage>
</organism>
<feature type="domain" description="TonB-dependent receptor plug" evidence="12">
    <location>
        <begin position="71"/>
        <end position="183"/>
    </location>
</feature>
<evidence type="ECO:0000313" key="13">
    <source>
        <dbReference type="EMBL" id="SFP31321.1"/>
    </source>
</evidence>
<evidence type="ECO:0000256" key="4">
    <source>
        <dbReference type="ARBA" id="ARBA00022692"/>
    </source>
</evidence>
<feature type="domain" description="TonB-dependent receptor-like beta-barrel" evidence="11">
    <location>
        <begin position="446"/>
        <end position="1033"/>
    </location>
</feature>
<keyword evidence="6 8" id="KW-0472">Membrane</keyword>
<evidence type="ECO:0000256" key="7">
    <source>
        <dbReference type="ARBA" id="ARBA00023237"/>
    </source>
</evidence>
<keyword evidence="14" id="KW-1185">Reference proteome</keyword>
<dbReference type="PANTHER" id="PTHR47234">
    <property type="match status" value="1"/>
</dbReference>
<protein>
    <submittedName>
        <fullName evidence="13">TonB-dependent Receptor Plug Domain</fullName>
    </submittedName>
</protein>
<dbReference type="InterPro" id="IPR039426">
    <property type="entry name" value="TonB-dep_rcpt-like"/>
</dbReference>
<comment type="similarity">
    <text evidence="8 9">Belongs to the TonB-dependent receptor family.</text>
</comment>
<dbReference type="InterPro" id="IPR000531">
    <property type="entry name" value="Beta-barrel_TonB"/>
</dbReference>